<feature type="region of interest" description="Disordered" evidence="5">
    <location>
        <begin position="335"/>
        <end position="400"/>
    </location>
</feature>
<dbReference type="PANTHER" id="PTHR13026">
    <property type="entry name" value="NNP-1 PROTEIN NOVEL NUCLEAR PROTEIN 1 NOP52"/>
    <property type="match status" value="1"/>
</dbReference>
<evidence type="ECO:0000313" key="7">
    <source>
        <dbReference type="Proteomes" id="UP000275267"/>
    </source>
</evidence>
<keyword evidence="7" id="KW-1185">Reference proteome</keyword>
<comment type="caution">
    <text evidence="6">The sequence shown here is derived from an EMBL/GenBank/DDBJ whole genome shotgun (WGS) entry which is preliminary data.</text>
</comment>
<evidence type="ECO:0000256" key="3">
    <source>
        <dbReference type="ARBA" id="ARBA00022552"/>
    </source>
</evidence>
<dbReference type="PANTHER" id="PTHR13026:SF0">
    <property type="entry name" value="RIBOSOMAL RNA PROCESSING 1B"/>
    <property type="match status" value="1"/>
</dbReference>
<evidence type="ECO:0000256" key="4">
    <source>
        <dbReference type="ARBA" id="ARBA00023242"/>
    </source>
</evidence>
<keyword evidence="4" id="KW-0539">Nucleus</keyword>
<evidence type="ECO:0000256" key="2">
    <source>
        <dbReference type="ARBA" id="ARBA00006374"/>
    </source>
</evidence>
<protein>
    <recommendedName>
        <fullName evidence="8">Ribosomal RNA processing protein 1</fullName>
    </recommendedName>
</protein>
<evidence type="ECO:0000313" key="6">
    <source>
        <dbReference type="EMBL" id="RLM74755.1"/>
    </source>
</evidence>
<dbReference type="EMBL" id="PQIB02000013">
    <property type="protein sequence ID" value="RLM74755.1"/>
    <property type="molecule type" value="Genomic_DNA"/>
</dbReference>
<accession>A0A3L6Q7W7</accession>
<dbReference type="InterPro" id="IPR010301">
    <property type="entry name" value="RRP1"/>
</dbReference>
<dbReference type="AlphaFoldDB" id="A0A3L6Q7W7"/>
<keyword evidence="3" id="KW-0698">rRNA processing</keyword>
<feature type="compositionally biased region" description="Basic and acidic residues" evidence="5">
    <location>
        <begin position="341"/>
        <end position="350"/>
    </location>
</feature>
<organism evidence="6 7">
    <name type="scientific">Panicum miliaceum</name>
    <name type="common">Proso millet</name>
    <name type="synonym">Broomcorn millet</name>
    <dbReference type="NCBI Taxonomy" id="4540"/>
    <lineage>
        <taxon>Eukaryota</taxon>
        <taxon>Viridiplantae</taxon>
        <taxon>Streptophyta</taxon>
        <taxon>Embryophyta</taxon>
        <taxon>Tracheophyta</taxon>
        <taxon>Spermatophyta</taxon>
        <taxon>Magnoliopsida</taxon>
        <taxon>Liliopsida</taxon>
        <taxon>Poales</taxon>
        <taxon>Poaceae</taxon>
        <taxon>PACMAD clade</taxon>
        <taxon>Panicoideae</taxon>
        <taxon>Panicodae</taxon>
        <taxon>Paniceae</taxon>
        <taxon>Panicinae</taxon>
        <taxon>Panicum</taxon>
        <taxon>Panicum sect. Panicum</taxon>
    </lineage>
</organism>
<proteinExistence type="inferred from homology"/>
<dbReference type="GO" id="GO:0005634">
    <property type="term" value="C:nucleus"/>
    <property type="evidence" value="ECO:0007669"/>
    <property type="project" value="UniProtKB-SubCell"/>
</dbReference>
<feature type="compositionally biased region" description="Basic residues" evidence="5">
    <location>
        <begin position="351"/>
        <end position="370"/>
    </location>
</feature>
<evidence type="ECO:0000256" key="5">
    <source>
        <dbReference type="SAM" id="MobiDB-lite"/>
    </source>
</evidence>
<evidence type="ECO:0008006" key="8">
    <source>
        <dbReference type="Google" id="ProtNLM"/>
    </source>
</evidence>
<feature type="region of interest" description="Disordered" evidence="5">
    <location>
        <begin position="419"/>
        <end position="479"/>
    </location>
</feature>
<dbReference type="GO" id="GO:0030688">
    <property type="term" value="C:preribosome, small subunit precursor"/>
    <property type="evidence" value="ECO:0007669"/>
    <property type="project" value="InterPro"/>
</dbReference>
<name>A0A3L6Q7W7_PANMI</name>
<reference evidence="7" key="1">
    <citation type="journal article" date="2019" name="Nat. Commun.">
        <title>The genome of broomcorn millet.</title>
        <authorList>
            <person name="Zou C."/>
            <person name="Miki D."/>
            <person name="Li D."/>
            <person name="Tang Q."/>
            <person name="Xiao L."/>
            <person name="Rajput S."/>
            <person name="Deng P."/>
            <person name="Jia W."/>
            <person name="Huang R."/>
            <person name="Zhang M."/>
            <person name="Sun Y."/>
            <person name="Hu J."/>
            <person name="Fu X."/>
            <person name="Schnable P.S."/>
            <person name="Li F."/>
            <person name="Zhang H."/>
            <person name="Feng B."/>
            <person name="Zhu X."/>
            <person name="Liu R."/>
            <person name="Schnable J.C."/>
            <person name="Zhu J.-K."/>
            <person name="Zhang H."/>
        </authorList>
    </citation>
    <scope>NUCLEOTIDE SEQUENCE [LARGE SCALE GENOMIC DNA]</scope>
</reference>
<evidence type="ECO:0000256" key="1">
    <source>
        <dbReference type="ARBA" id="ARBA00004123"/>
    </source>
</evidence>
<feature type="region of interest" description="Disordered" evidence="5">
    <location>
        <begin position="491"/>
        <end position="564"/>
    </location>
</feature>
<feature type="compositionally biased region" description="Basic residues" evidence="5">
    <location>
        <begin position="532"/>
        <end position="558"/>
    </location>
</feature>
<feature type="compositionally biased region" description="Basic and acidic residues" evidence="5">
    <location>
        <begin position="371"/>
        <end position="390"/>
    </location>
</feature>
<comment type="similarity">
    <text evidence="2">Belongs to the RRP1 family.</text>
</comment>
<sequence>MAAAAADASAEAAAIARRLASCNAGTRERTVRYLLSDFLPASAPRLSAGDLLKLWKGLFFCFWHADKPLYQSSVATRLASAVSAAPSPADGAAFLAAYLTTLRREWAHIDVHRLDKFYLLNRRFLHHAFLLLSSNSFAPDVTSQIVSILSDKALLPEADNVAAGTSRGLGYHVAEAFLDELLPVLPVSLQTMDALLAPFFTVLEKSSDRVMISKVKAGIFDRFLENGNQLLEKVKKGEEVEKDSAEEKLGKVGLLFGFSKRFLDIGAKTETVQSNRKVVFGLRDAFVKVEKGLELSGVEIPVPKFEATEVQAVPDADCSMDLCEDKAEKKKKKAKKAALAKGDKEGAKALKREKKVKKEKKEKKEKKKKKADVVEGRDAADQNIDAHAEDQQMGDGTDGITLDGTFLSNLQKQFEKAAAEDGMVNGGCSSSASPATPVNGKVAKKRKRSKSVDRLSEASDGDDGSEGNLLIQDGEKSGKKVRFSMKNNIVWKPHNPLPPQCLRLPPSATPRGSALKKGVQPGPIKETPTPLKKAKPKAKSAKKVLKKKPSSAVKRLRKLQSFSA</sequence>
<comment type="subcellular location">
    <subcellularLocation>
        <location evidence="1">Nucleus</location>
    </subcellularLocation>
</comment>
<dbReference type="OrthoDB" id="2019504at2759"/>
<dbReference type="GO" id="GO:0006364">
    <property type="term" value="P:rRNA processing"/>
    <property type="evidence" value="ECO:0007669"/>
    <property type="project" value="UniProtKB-KW"/>
</dbReference>
<dbReference type="Proteomes" id="UP000275267">
    <property type="component" value="Unassembled WGS sequence"/>
</dbReference>
<dbReference type="STRING" id="4540.A0A3L6Q7W7"/>
<gene>
    <name evidence="6" type="ORF">C2845_PM15G24060</name>
</gene>
<dbReference type="Pfam" id="PF05997">
    <property type="entry name" value="Nop52"/>
    <property type="match status" value="1"/>
</dbReference>
<feature type="compositionally biased region" description="Polar residues" evidence="5">
    <location>
        <begin position="427"/>
        <end position="436"/>
    </location>
</feature>